<dbReference type="Pfam" id="PF04140">
    <property type="entry name" value="ICMT"/>
    <property type="match status" value="1"/>
</dbReference>
<reference evidence="6 7" key="1">
    <citation type="journal article" date="2011" name="J. Gen. Appl. Microbiol.">
        <title>Draft genome sequencing of the enigmatic basidiomycete Mixia osmundae.</title>
        <authorList>
            <person name="Nishida H."/>
            <person name="Nagatsuka Y."/>
            <person name="Sugiyama J."/>
        </authorList>
    </citation>
    <scope>NUCLEOTIDE SEQUENCE [LARGE SCALE GENOMIC DNA]</scope>
    <source>
        <strain evidence="7">CBS 9802 / IAM 14324 / JCM 22182 / KY 12970</strain>
    </source>
</reference>
<sequence length="237" mass="26006">MQITVLGLELRLDVTPKQLTEILAWSVVTSCVALGVQSTGKALKAGKERGGTYKSTSLVTGWKAYLTPAHAMLGAITVLAPVILAPWRGFHTPILPNRFALPLPYGGDVHPHTWVEARLISGTILCGLATYLTRTAMSTLGAAFDTIHVRQNTKSVIETGPFAHIRHPVYASILLKPIGLAALYWNALPAYAAILIGCILAVKIDIEEQILLDDPDLGEQYRYYQKRVPYKLIPYIY</sequence>
<evidence type="ECO:0000256" key="5">
    <source>
        <dbReference type="RuleBase" id="RU362022"/>
    </source>
</evidence>
<dbReference type="STRING" id="764103.G7DUE8"/>
<dbReference type="InterPro" id="IPR052527">
    <property type="entry name" value="Metal_cation-efflux_comp"/>
</dbReference>
<evidence type="ECO:0000256" key="1">
    <source>
        <dbReference type="ARBA" id="ARBA00004141"/>
    </source>
</evidence>
<evidence type="ECO:0000256" key="4">
    <source>
        <dbReference type="ARBA" id="ARBA00023136"/>
    </source>
</evidence>
<keyword evidence="7" id="KW-1185">Reference proteome</keyword>
<accession>G7DUE8</accession>
<comment type="catalytic activity">
    <reaction evidence="5">
        <text>[protein]-C-terminal S-[(2E,6E)-farnesyl]-L-cysteine + S-adenosyl-L-methionine = [protein]-C-terminal S-[(2E,6E)-farnesyl]-L-cysteine methyl ester + S-adenosyl-L-homocysteine</text>
        <dbReference type="Rhea" id="RHEA:21672"/>
        <dbReference type="Rhea" id="RHEA-COMP:12125"/>
        <dbReference type="Rhea" id="RHEA-COMP:12126"/>
        <dbReference type="ChEBI" id="CHEBI:57856"/>
        <dbReference type="ChEBI" id="CHEBI:59789"/>
        <dbReference type="ChEBI" id="CHEBI:90510"/>
        <dbReference type="ChEBI" id="CHEBI:90511"/>
        <dbReference type="EC" id="2.1.1.100"/>
    </reaction>
</comment>
<evidence type="ECO:0000313" key="6">
    <source>
        <dbReference type="EMBL" id="GAA94208.1"/>
    </source>
</evidence>
<dbReference type="GO" id="GO:0005789">
    <property type="term" value="C:endoplasmic reticulum membrane"/>
    <property type="evidence" value="ECO:0007669"/>
    <property type="project" value="UniProtKB-SubCell"/>
</dbReference>
<dbReference type="EC" id="2.1.1.100" evidence="5"/>
<dbReference type="RefSeq" id="XP_014569639.1">
    <property type="nucleotide sequence ID" value="XM_014714153.1"/>
</dbReference>
<proteinExistence type="inferred from homology"/>
<dbReference type="PANTHER" id="PTHR43847:SF1">
    <property type="entry name" value="BLL3993 PROTEIN"/>
    <property type="match status" value="1"/>
</dbReference>
<evidence type="ECO:0000256" key="2">
    <source>
        <dbReference type="ARBA" id="ARBA00022692"/>
    </source>
</evidence>
<evidence type="ECO:0000313" key="7">
    <source>
        <dbReference type="Proteomes" id="UP000009131"/>
    </source>
</evidence>
<keyword evidence="5" id="KW-0808">Transferase</keyword>
<comment type="subcellular location">
    <subcellularLocation>
        <location evidence="5">Endoplasmic reticulum membrane</location>
        <topology evidence="5">Multi-pass membrane protein</topology>
    </subcellularLocation>
    <subcellularLocation>
        <location evidence="1">Membrane</location>
        <topology evidence="1">Multi-pass membrane protein</topology>
    </subcellularLocation>
</comment>
<keyword evidence="3 5" id="KW-1133">Transmembrane helix</keyword>
<keyword evidence="5" id="KW-0489">Methyltransferase</keyword>
<gene>
    <name evidence="6" type="primary">Mo00856</name>
    <name evidence="6" type="ORF">E5Q_00856</name>
</gene>
<name>G7DUE8_MIXOS</name>
<dbReference type="AlphaFoldDB" id="G7DUE8"/>
<dbReference type="OMA" id="LTEILAW"/>
<reference evidence="6 7" key="2">
    <citation type="journal article" date="2012" name="Open Biol.">
        <title>Characteristics of nucleosomes and linker DNA regions on the genome of the basidiomycete Mixia osmundae revealed by mono- and dinucleosome mapping.</title>
        <authorList>
            <person name="Nishida H."/>
            <person name="Kondo S."/>
            <person name="Matsumoto T."/>
            <person name="Suzuki Y."/>
            <person name="Yoshikawa H."/>
            <person name="Taylor T.D."/>
            <person name="Sugiyama J."/>
        </authorList>
    </citation>
    <scope>NUCLEOTIDE SEQUENCE [LARGE SCALE GENOMIC DNA]</scope>
    <source>
        <strain evidence="7">CBS 9802 / IAM 14324 / JCM 22182 / KY 12970</strain>
    </source>
</reference>
<organism evidence="6 7">
    <name type="scientific">Mixia osmundae (strain CBS 9802 / IAM 14324 / JCM 22182 / KY 12970)</name>
    <dbReference type="NCBI Taxonomy" id="764103"/>
    <lineage>
        <taxon>Eukaryota</taxon>
        <taxon>Fungi</taxon>
        <taxon>Dikarya</taxon>
        <taxon>Basidiomycota</taxon>
        <taxon>Pucciniomycotina</taxon>
        <taxon>Mixiomycetes</taxon>
        <taxon>Mixiales</taxon>
        <taxon>Mixiaceae</taxon>
        <taxon>Mixia</taxon>
    </lineage>
</organism>
<keyword evidence="4 5" id="KW-0472">Membrane</keyword>
<dbReference type="EMBL" id="BABT02000028">
    <property type="protein sequence ID" value="GAA94208.1"/>
    <property type="molecule type" value="Genomic_DNA"/>
</dbReference>
<dbReference type="OrthoDB" id="422086at2759"/>
<keyword evidence="2 5" id="KW-0812">Transmembrane</keyword>
<comment type="similarity">
    <text evidence="5">Belongs to the class VI-like SAM-binding methyltransferase superfamily. Isoprenylcysteine carboxyl methyltransferase family.</text>
</comment>
<comment type="caution">
    <text evidence="6">The sequence shown here is derived from an EMBL/GenBank/DDBJ whole genome shotgun (WGS) entry which is preliminary data.</text>
</comment>
<feature type="transmembrane region" description="Helical" evidence="5">
    <location>
        <begin position="182"/>
        <end position="202"/>
    </location>
</feature>
<dbReference type="HOGENOM" id="CLU_107690_0_0_1"/>
<dbReference type="GO" id="GO:0004671">
    <property type="term" value="F:protein C-terminal S-isoprenylcysteine carboxyl O-methyltransferase activity"/>
    <property type="evidence" value="ECO:0007669"/>
    <property type="project" value="UniProtKB-EC"/>
</dbReference>
<evidence type="ECO:0000256" key="3">
    <source>
        <dbReference type="ARBA" id="ARBA00022989"/>
    </source>
</evidence>
<dbReference type="InterPro" id="IPR007269">
    <property type="entry name" value="ICMT_MeTrfase"/>
</dbReference>
<dbReference type="GO" id="GO:0032259">
    <property type="term" value="P:methylation"/>
    <property type="evidence" value="ECO:0007669"/>
    <property type="project" value="UniProtKB-KW"/>
</dbReference>
<dbReference type="PANTHER" id="PTHR43847">
    <property type="entry name" value="BLL3993 PROTEIN"/>
    <property type="match status" value="1"/>
</dbReference>
<keyword evidence="5" id="KW-0949">S-adenosyl-L-methionine</keyword>
<dbReference type="Proteomes" id="UP000009131">
    <property type="component" value="Unassembled WGS sequence"/>
</dbReference>
<dbReference type="InParanoid" id="G7DUE8"/>
<dbReference type="eggNOG" id="ENOG502S98C">
    <property type="taxonomic scope" value="Eukaryota"/>
</dbReference>
<dbReference type="Gene3D" id="1.20.120.1630">
    <property type="match status" value="1"/>
</dbReference>
<comment type="caution">
    <text evidence="5">Lacks conserved residue(s) required for the propagation of feature annotation.</text>
</comment>
<protein>
    <recommendedName>
        <fullName evidence="5">Protein-S-isoprenylcysteine O-methyltransferase</fullName>
        <ecNumber evidence="5">2.1.1.100</ecNumber>
    </recommendedName>
</protein>
<keyword evidence="5" id="KW-0256">Endoplasmic reticulum</keyword>